<reference evidence="2 3" key="1">
    <citation type="submission" date="2024-04" db="EMBL/GenBank/DDBJ databases">
        <title>Complete genome sequence of Fusarium acuminatum.</title>
        <authorList>
            <person name="Lan B."/>
        </authorList>
    </citation>
    <scope>NUCLEOTIDE SEQUENCE [LARGE SCALE GENOMIC DNA]</scope>
    <source>
        <strain evidence="2">1A</strain>
    </source>
</reference>
<feature type="region of interest" description="Disordered" evidence="1">
    <location>
        <begin position="1"/>
        <end position="65"/>
    </location>
</feature>
<protein>
    <recommendedName>
        <fullName evidence="4">Transposase</fullName>
    </recommendedName>
</protein>
<evidence type="ECO:0000313" key="2">
    <source>
        <dbReference type="EMBL" id="WZH43252.1"/>
    </source>
</evidence>
<organism evidence="2 3">
    <name type="scientific">Fusarium acuminatum</name>
    <dbReference type="NCBI Taxonomy" id="5515"/>
    <lineage>
        <taxon>Eukaryota</taxon>
        <taxon>Fungi</taxon>
        <taxon>Dikarya</taxon>
        <taxon>Ascomycota</taxon>
        <taxon>Pezizomycotina</taxon>
        <taxon>Sordariomycetes</taxon>
        <taxon>Hypocreomycetidae</taxon>
        <taxon>Hypocreales</taxon>
        <taxon>Nectriaceae</taxon>
        <taxon>Fusarium</taxon>
        <taxon>Fusarium tricinctum species complex</taxon>
    </lineage>
</organism>
<evidence type="ECO:0000313" key="3">
    <source>
        <dbReference type="Proteomes" id="UP001489902"/>
    </source>
</evidence>
<keyword evidence="3" id="KW-1185">Reference proteome</keyword>
<dbReference type="Proteomes" id="UP001489902">
    <property type="component" value="Chromosome 2"/>
</dbReference>
<evidence type="ECO:0000256" key="1">
    <source>
        <dbReference type="SAM" id="MobiDB-lite"/>
    </source>
</evidence>
<proteinExistence type="predicted"/>
<accession>A0ABZ2WTH9</accession>
<feature type="region of interest" description="Disordered" evidence="1">
    <location>
        <begin position="81"/>
        <end position="100"/>
    </location>
</feature>
<evidence type="ECO:0008006" key="4">
    <source>
        <dbReference type="Google" id="ProtNLM"/>
    </source>
</evidence>
<dbReference type="EMBL" id="CP151261">
    <property type="protein sequence ID" value="WZH43252.1"/>
    <property type="molecule type" value="Genomic_DNA"/>
</dbReference>
<feature type="compositionally biased region" description="Low complexity" evidence="1">
    <location>
        <begin position="1"/>
        <end position="15"/>
    </location>
</feature>
<sequence>MVTTRSKTKTTAATTVAHESRTTSIQPKRCSQAKPPAALSKRKRTKADDDSPIPCKITKTEHSSPQAPGWLLDFIDEVADENPFPQSPTGSGYEDDEEASTIEDEYEEELDFGIKSFGQDTFAKNWSETEAGKDLEYFQAYPHDRDATLCADHFLELAESWYFRRMPLVSEQLRARLKGNLSSKPDFSGLALPIDENTWTVKTLEVFMGELRKKIEDASSRMHEEKMRVVALTLSHPLCELGNSENPLKCAKCPKRSIDNSSDDTTRRALPHCRPGRLWEQEPVVSFDLKDRLIKKLLNCGHESPTLILGGDSENYIECSDCFSTQRDCELSFLRPWNSAIKIAGTRFPVAITPASMSMNSQLGHVDVGGLHIVVDACVGVRLIKFRSDSNYEF</sequence>
<gene>
    <name evidence="2" type="ORF">QYS62_004254</name>
</gene>
<name>A0ABZ2WTH9_9HYPO</name>